<evidence type="ECO:0000313" key="2">
    <source>
        <dbReference type="EMBL" id="GFZ03880.1"/>
    </source>
</evidence>
<dbReference type="Proteomes" id="UP000585474">
    <property type="component" value="Unassembled WGS sequence"/>
</dbReference>
<sequence>MELNRAQLLVHDDATLNKFRTDHGIPADVEIELPGPNEDANLMEGHGDRISIHIWLIHQARIRFSISPMLKECQGPVALYHGQSKRESGTPFLKSNQYLHLRNPCQPQTRLRTMASTRSRGVMAACPTTLTTNLSANPKSARTSSKPSTTVRNLGRLPPLHIEGRALQCDAFSLESFEVVLNVNLPQVEVWEEGVTSSSLSYISSESSDIKKEVSLPAPDPVPVLSTQIGVKSSSSGSPLKRRGRELVVGPSKKSKKKTGCMSSAPLPSWNGNAKLWKPEFSMTQLDKQVTMADSTKNHGTSLPLACVVMLPKDVADLVEESSEEIRGLLMMQQPLESFFHLRADEGAIFRDQEIQKVDKLSREERDASNAAFSEAREGVATIQVKLDKALEQLVELKKVVSRPVYEHVYNCGIDRAGDNYNKQLANLCFEMLEEEAAEIAEKSPEVVGKLVQETTKEAEDAAVAAEDGIVATKDGVAAKMASPNLSTDL</sequence>
<comment type="caution">
    <text evidence="2">The sequence shown here is derived from an EMBL/GenBank/DDBJ whole genome shotgun (WGS) entry which is preliminary data.</text>
</comment>
<protein>
    <submittedName>
        <fullName evidence="2">Uncharacterized protein</fullName>
    </submittedName>
</protein>
<dbReference type="EMBL" id="BJWL01000016">
    <property type="protein sequence ID" value="GFZ03880.1"/>
    <property type="molecule type" value="Genomic_DNA"/>
</dbReference>
<evidence type="ECO:0000313" key="3">
    <source>
        <dbReference type="Proteomes" id="UP000585474"/>
    </source>
</evidence>
<proteinExistence type="predicted"/>
<accession>A0A7J0G0C2</accession>
<dbReference type="AlphaFoldDB" id="A0A7J0G0C2"/>
<feature type="compositionally biased region" description="Polar residues" evidence="1">
    <location>
        <begin position="228"/>
        <end position="238"/>
    </location>
</feature>
<keyword evidence="3" id="KW-1185">Reference proteome</keyword>
<feature type="region of interest" description="Disordered" evidence="1">
    <location>
        <begin position="133"/>
        <end position="152"/>
    </location>
</feature>
<gene>
    <name evidence="2" type="ORF">Acr_16g0005040</name>
</gene>
<organism evidence="2 3">
    <name type="scientific">Actinidia rufa</name>
    <dbReference type="NCBI Taxonomy" id="165716"/>
    <lineage>
        <taxon>Eukaryota</taxon>
        <taxon>Viridiplantae</taxon>
        <taxon>Streptophyta</taxon>
        <taxon>Embryophyta</taxon>
        <taxon>Tracheophyta</taxon>
        <taxon>Spermatophyta</taxon>
        <taxon>Magnoliopsida</taxon>
        <taxon>eudicotyledons</taxon>
        <taxon>Gunneridae</taxon>
        <taxon>Pentapetalae</taxon>
        <taxon>asterids</taxon>
        <taxon>Ericales</taxon>
        <taxon>Actinidiaceae</taxon>
        <taxon>Actinidia</taxon>
    </lineage>
</organism>
<evidence type="ECO:0000256" key="1">
    <source>
        <dbReference type="SAM" id="MobiDB-lite"/>
    </source>
</evidence>
<dbReference type="OrthoDB" id="1750920at2759"/>
<name>A0A7J0G0C2_9ERIC</name>
<feature type="region of interest" description="Disordered" evidence="1">
    <location>
        <begin position="228"/>
        <end position="264"/>
    </location>
</feature>
<reference evidence="2 3" key="1">
    <citation type="submission" date="2019-07" db="EMBL/GenBank/DDBJ databases">
        <title>De Novo Assembly of kiwifruit Actinidia rufa.</title>
        <authorList>
            <person name="Sugita-Konishi S."/>
            <person name="Sato K."/>
            <person name="Mori E."/>
            <person name="Abe Y."/>
            <person name="Kisaki G."/>
            <person name="Hamano K."/>
            <person name="Suezawa K."/>
            <person name="Otani M."/>
            <person name="Fukuda T."/>
            <person name="Manabe T."/>
            <person name="Gomi K."/>
            <person name="Tabuchi M."/>
            <person name="Akimitsu K."/>
            <person name="Kataoka I."/>
        </authorList>
    </citation>
    <scope>NUCLEOTIDE SEQUENCE [LARGE SCALE GENOMIC DNA]</scope>
    <source>
        <strain evidence="3">cv. Fuchu</strain>
    </source>
</reference>